<name>A0A7Z0WP21_9PSEU</name>
<dbReference type="EMBL" id="MSIF01000005">
    <property type="protein sequence ID" value="OLF11189.1"/>
    <property type="molecule type" value="Genomic_DNA"/>
</dbReference>
<gene>
    <name evidence="1" type="ORF">BLA60_14530</name>
</gene>
<proteinExistence type="predicted"/>
<keyword evidence="2" id="KW-1185">Reference proteome</keyword>
<comment type="caution">
    <text evidence="1">The sequence shown here is derived from an EMBL/GenBank/DDBJ whole genome shotgun (WGS) entry which is preliminary data.</text>
</comment>
<evidence type="ECO:0000313" key="1">
    <source>
        <dbReference type="EMBL" id="OLF11189.1"/>
    </source>
</evidence>
<reference evidence="1 2" key="1">
    <citation type="submission" date="2016-12" db="EMBL/GenBank/DDBJ databases">
        <title>The draft genome sequence of Actinophytocola xinjiangensis.</title>
        <authorList>
            <person name="Wang W."/>
            <person name="Yuan L."/>
        </authorList>
    </citation>
    <scope>NUCLEOTIDE SEQUENCE [LARGE SCALE GENOMIC DNA]</scope>
    <source>
        <strain evidence="1 2">CGMCC 4.4663</strain>
    </source>
</reference>
<dbReference type="AlphaFoldDB" id="A0A7Z0WP21"/>
<dbReference type="RefSeq" id="WP_075133350.1">
    <property type="nucleotide sequence ID" value="NZ_MSIF01000005.1"/>
</dbReference>
<protein>
    <submittedName>
        <fullName evidence="1">Uncharacterized protein</fullName>
    </submittedName>
</protein>
<accession>A0A7Z0WP21</accession>
<dbReference type="Proteomes" id="UP000185696">
    <property type="component" value="Unassembled WGS sequence"/>
</dbReference>
<evidence type="ECO:0000313" key="2">
    <source>
        <dbReference type="Proteomes" id="UP000185696"/>
    </source>
</evidence>
<sequence>MGNIDTNGDGLVDMRIEDTAHGMAELRGHSTGLHGLLDAAFAEINDLTSRLGKGGKMSDEFMKQYEWWRAGTGGVPLCVVDPPEGGDPTTSVRNESGLDKSLRDVAVNYGKLADSGDEAVNAYREAERNAVGLLAP</sequence>
<organism evidence="1 2">
    <name type="scientific">Actinophytocola xinjiangensis</name>
    <dbReference type="NCBI Taxonomy" id="485602"/>
    <lineage>
        <taxon>Bacteria</taxon>
        <taxon>Bacillati</taxon>
        <taxon>Actinomycetota</taxon>
        <taxon>Actinomycetes</taxon>
        <taxon>Pseudonocardiales</taxon>
        <taxon>Pseudonocardiaceae</taxon>
    </lineage>
</organism>